<dbReference type="EMBL" id="BJNQ01000024">
    <property type="protein sequence ID" value="GEC76712.1"/>
    <property type="molecule type" value="Genomic_DNA"/>
</dbReference>
<proteinExistence type="predicted"/>
<feature type="region of interest" description="Disordered" evidence="1">
    <location>
        <begin position="70"/>
        <end position="95"/>
    </location>
</feature>
<organism evidence="2 3">
    <name type="scientific">Microbacterium maritypicum</name>
    <name type="common">Microbacterium liquefaciens</name>
    <dbReference type="NCBI Taxonomy" id="33918"/>
    <lineage>
        <taxon>Bacteria</taxon>
        <taxon>Bacillati</taxon>
        <taxon>Actinomycetota</taxon>
        <taxon>Actinomycetes</taxon>
        <taxon>Micrococcales</taxon>
        <taxon>Microbacteriaceae</taxon>
        <taxon>Microbacterium</taxon>
    </lineage>
</organism>
<name>A0A4Y4BB27_MICMQ</name>
<evidence type="ECO:0000256" key="1">
    <source>
        <dbReference type="SAM" id="MobiDB-lite"/>
    </source>
</evidence>
<dbReference type="RefSeq" id="WP_141387825.1">
    <property type="nucleotide sequence ID" value="NZ_BJNQ01000024.1"/>
</dbReference>
<protein>
    <submittedName>
        <fullName evidence="2">Uncharacterized protein</fullName>
    </submittedName>
</protein>
<dbReference type="AlphaFoldDB" id="A0A4Y4BB27"/>
<dbReference type="Proteomes" id="UP000317410">
    <property type="component" value="Unassembled WGS sequence"/>
</dbReference>
<evidence type="ECO:0000313" key="3">
    <source>
        <dbReference type="Proteomes" id="UP000317410"/>
    </source>
</evidence>
<gene>
    <name evidence="2" type="ORF">MLI01_28570</name>
</gene>
<sequence>MTAEHVIESAERKARELLDQRIESVRAVIRAQHYATTLREQLAEADRESGRLYRSAINDGWTEAELKKLGITESGPKASRRRSAQASKDGESSGS</sequence>
<reference evidence="2 3" key="1">
    <citation type="submission" date="2019-06" db="EMBL/GenBank/DDBJ databases">
        <title>Whole genome shotgun sequence of Microbacterium liquefaciens NBRC 15037.</title>
        <authorList>
            <person name="Hosoyama A."/>
            <person name="Uohara A."/>
            <person name="Ohji S."/>
            <person name="Ichikawa N."/>
        </authorList>
    </citation>
    <scope>NUCLEOTIDE SEQUENCE [LARGE SCALE GENOMIC DNA]</scope>
    <source>
        <strain evidence="2 3">NBRC 15037</strain>
    </source>
</reference>
<comment type="caution">
    <text evidence="2">The sequence shown here is derived from an EMBL/GenBank/DDBJ whole genome shotgun (WGS) entry which is preliminary data.</text>
</comment>
<accession>A0A4Y4BB27</accession>
<evidence type="ECO:0000313" key="2">
    <source>
        <dbReference type="EMBL" id="GEC76712.1"/>
    </source>
</evidence>